<name>A0ABM7ZZ62_STRNI</name>
<reference evidence="1" key="1">
    <citation type="submission" date="2022-06" db="EMBL/GenBank/DDBJ databases">
        <title>Complete genome sequence of Streptomyces nigrescens HEK616.</title>
        <authorList>
            <person name="Asamizu S."/>
            <person name="Onaka H."/>
        </authorList>
    </citation>
    <scope>NUCLEOTIDE SEQUENCE</scope>
    <source>
        <strain evidence="1">HEK616</strain>
    </source>
</reference>
<accession>A0ABM7ZZ62</accession>
<gene>
    <name evidence="1" type="ORF">HEK616_51580</name>
</gene>
<protein>
    <submittedName>
        <fullName evidence="1">Uncharacterized protein</fullName>
    </submittedName>
</protein>
<keyword evidence="2" id="KW-1185">Reference proteome</keyword>
<dbReference type="Proteomes" id="UP001059597">
    <property type="component" value="Chromosome"/>
</dbReference>
<evidence type="ECO:0000313" key="2">
    <source>
        <dbReference type="Proteomes" id="UP001059597"/>
    </source>
</evidence>
<dbReference type="EMBL" id="AP026073">
    <property type="protein sequence ID" value="BDM71671.1"/>
    <property type="molecule type" value="Genomic_DNA"/>
</dbReference>
<evidence type="ECO:0000313" key="1">
    <source>
        <dbReference type="EMBL" id="BDM71671.1"/>
    </source>
</evidence>
<organism evidence="1 2">
    <name type="scientific">Streptomyces nigrescens</name>
    <dbReference type="NCBI Taxonomy" id="1920"/>
    <lineage>
        <taxon>Bacteria</taxon>
        <taxon>Bacillati</taxon>
        <taxon>Actinomycetota</taxon>
        <taxon>Actinomycetes</taxon>
        <taxon>Kitasatosporales</taxon>
        <taxon>Streptomycetaceae</taxon>
        <taxon>Streptomyces</taxon>
    </lineage>
</organism>
<sequence>MSEDIRPPTLKEMSTARSKGGTLASVVCMHALPDAECAPWARRLDSGAVAGGSTFGSES</sequence>
<proteinExistence type="predicted"/>